<sequence length="352" mass="36771">MKSVAATAFLLSALASPILAAPGLTLKVNAPSAVEDVDALKISTTLTNTGTEELKLLNDPNSVLTPQWKTQTFSITGSNSGAVPSFQGVKVKWAPTQAAAAHDYTTLAPGQSVTLQHDLAGRFNFSAAGAGAYHFSPSSTFTAVSATGELTTVQADTVAAPTLHVSGKLAPSASLSPASSLGRRATFRSCSASQQSLINTAVSSAQTYADNAYNYLTGISSGTSRYTTWFGSYDATRKSSVQSHYSLIRGSGLSSYTYDCSCTDAGTYAYVYPDTFGVVYFCGAFWNAPNTGTDSKAGTIVHESSHFTRNGGTSDYQYGQSGCKSLASSNPANAVRNADSHEYFAENNPSQS</sequence>
<feature type="domain" description="Lysine-specific metallo-endopeptidase" evidence="9">
    <location>
        <begin position="214"/>
        <end position="346"/>
    </location>
</feature>
<keyword evidence="5" id="KW-0378">Hydrolase</keyword>
<evidence type="ECO:0000256" key="5">
    <source>
        <dbReference type="ARBA" id="ARBA00022801"/>
    </source>
</evidence>
<accession>A0A067MX38</accession>
<dbReference type="InterPro" id="IPR029463">
    <property type="entry name" value="Lys_MEP"/>
</dbReference>
<protein>
    <recommendedName>
        <fullName evidence="9">Lysine-specific metallo-endopeptidase domain-containing protein</fullName>
    </recommendedName>
</protein>
<evidence type="ECO:0000259" key="9">
    <source>
        <dbReference type="SMART" id="SM01351"/>
    </source>
</evidence>
<feature type="chain" id="PRO_5001645085" description="Lysine-specific metallo-endopeptidase domain-containing protein" evidence="8">
    <location>
        <begin position="21"/>
        <end position="352"/>
    </location>
</feature>
<dbReference type="PANTHER" id="PTHR37016">
    <property type="match status" value="1"/>
</dbReference>
<dbReference type="InterPro" id="IPR034115">
    <property type="entry name" value="M35_peptidyl-Lys"/>
</dbReference>
<keyword evidence="3" id="KW-0645">Protease</keyword>
<dbReference type="CDD" id="cd11306">
    <property type="entry name" value="M35_peptidyl-Lys"/>
    <property type="match status" value="1"/>
</dbReference>
<evidence type="ECO:0000313" key="11">
    <source>
        <dbReference type="Proteomes" id="UP000027195"/>
    </source>
</evidence>
<keyword evidence="6" id="KW-0862">Zinc</keyword>
<dbReference type="Pfam" id="PF14521">
    <property type="entry name" value="Aspzincin_M35"/>
    <property type="match status" value="1"/>
</dbReference>
<keyword evidence="4" id="KW-0479">Metal-binding</keyword>
<evidence type="ECO:0000256" key="1">
    <source>
        <dbReference type="ARBA" id="ARBA00001947"/>
    </source>
</evidence>
<feature type="signal peptide" evidence="8">
    <location>
        <begin position="1"/>
        <end position="20"/>
    </location>
</feature>
<dbReference type="Gene3D" id="2.60.40.2970">
    <property type="match status" value="1"/>
</dbReference>
<keyword evidence="11" id="KW-1185">Reference proteome</keyword>
<evidence type="ECO:0000256" key="3">
    <source>
        <dbReference type="ARBA" id="ARBA00022670"/>
    </source>
</evidence>
<dbReference type="InParanoid" id="A0A067MX38"/>
<dbReference type="Proteomes" id="UP000027195">
    <property type="component" value="Unassembled WGS sequence"/>
</dbReference>
<organism evidence="10 11">
    <name type="scientific">Botryobasidium botryosum (strain FD-172 SS1)</name>
    <dbReference type="NCBI Taxonomy" id="930990"/>
    <lineage>
        <taxon>Eukaryota</taxon>
        <taxon>Fungi</taxon>
        <taxon>Dikarya</taxon>
        <taxon>Basidiomycota</taxon>
        <taxon>Agaricomycotina</taxon>
        <taxon>Agaricomycetes</taxon>
        <taxon>Cantharellales</taxon>
        <taxon>Botryobasidiaceae</taxon>
        <taxon>Botryobasidium</taxon>
    </lineage>
</organism>
<evidence type="ECO:0000256" key="4">
    <source>
        <dbReference type="ARBA" id="ARBA00022723"/>
    </source>
</evidence>
<dbReference type="SMART" id="SM01351">
    <property type="entry name" value="Aspzincin_M35"/>
    <property type="match status" value="1"/>
</dbReference>
<name>A0A067MX38_BOTB1</name>
<proteinExistence type="inferred from homology"/>
<evidence type="ECO:0000256" key="2">
    <source>
        <dbReference type="ARBA" id="ARBA00010279"/>
    </source>
</evidence>
<comment type="similarity">
    <text evidence="2">Belongs to the peptidase M35 family.</text>
</comment>
<evidence type="ECO:0000256" key="6">
    <source>
        <dbReference type="ARBA" id="ARBA00022833"/>
    </source>
</evidence>
<keyword evidence="7" id="KW-0482">Metalloprotease</keyword>
<comment type="cofactor">
    <cofactor evidence="1">
        <name>Zn(2+)</name>
        <dbReference type="ChEBI" id="CHEBI:29105"/>
    </cofactor>
</comment>
<keyword evidence="8" id="KW-0732">Signal</keyword>
<dbReference type="GO" id="GO:0046872">
    <property type="term" value="F:metal ion binding"/>
    <property type="evidence" value="ECO:0007669"/>
    <property type="project" value="UniProtKB-KW"/>
</dbReference>
<dbReference type="InterPro" id="IPR050414">
    <property type="entry name" value="Fungal_M35_metalloproteases"/>
</dbReference>
<dbReference type="STRING" id="930990.A0A067MX38"/>
<dbReference type="InterPro" id="IPR024079">
    <property type="entry name" value="MetalloPept_cat_dom_sf"/>
</dbReference>
<evidence type="ECO:0000313" key="10">
    <source>
        <dbReference type="EMBL" id="KDQ16121.1"/>
    </source>
</evidence>
<dbReference type="PANTHER" id="PTHR37016:SF3">
    <property type="entry name" value="NEUTRAL PROTEASE 2-RELATED"/>
    <property type="match status" value="1"/>
</dbReference>
<reference evidence="11" key="1">
    <citation type="journal article" date="2014" name="Proc. Natl. Acad. Sci. U.S.A.">
        <title>Extensive sampling of basidiomycete genomes demonstrates inadequacy of the white-rot/brown-rot paradigm for wood decay fungi.</title>
        <authorList>
            <person name="Riley R."/>
            <person name="Salamov A.A."/>
            <person name="Brown D.W."/>
            <person name="Nagy L.G."/>
            <person name="Floudas D."/>
            <person name="Held B.W."/>
            <person name="Levasseur A."/>
            <person name="Lombard V."/>
            <person name="Morin E."/>
            <person name="Otillar R."/>
            <person name="Lindquist E.A."/>
            <person name="Sun H."/>
            <person name="LaButti K.M."/>
            <person name="Schmutz J."/>
            <person name="Jabbour D."/>
            <person name="Luo H."/>
            <person name="Baker S.E."/>
            <person name="Pisabarro A.G."/>
            <person name="Walton J.D."/>
            <person name="Blanchette R.A."/>
            <person name="Henrissat B."/>
            <person name="Martin F."/>
            <person name="Cullen D."/>
            <person name="Hibbett D.S."/>
            <person name="Grigoriev I.V."/>
        </authorList>
    </citation>
    <scope>NUCLEOTIDE SEQUENCE [LARGE SCALE GENOMIC DNA]</scope>
    <source>
        <strain evidence="11">FD-172 SS1</strain>
    </source>
</reference>
<dbReference type="SUPFAM" id="SSF55486">
    <property type="entry name" value="Metalloproteases ('zincins'), catalytic domain"/>
    <property type="match status" value="1"/>
</dbReference>
<gene>
    <name evidence="10" type="ORF">BOTBODRAFT_157394</name>
</gene>
<dbReference type="EMBL" id="KL198029">
    <property type="protein sequence ID" value="KDQ16121.1"/>
    <property type="molecule type" value="Genomic_DNA"/>
</dbReference>
<dbReference type="AlphaFoldDB" id="A0A067MX38"/>
<dbReference type="Gene3D" id="3.40.390.10">
    <property type="entry name" value="Collagenase (Catalytic Domain)"/>
    <property type="match status" value="1"/>
</dbReference>
<evidence type="ECO:0000256" key="7">
    <source>
        <dbReference type="ARBA" id="ARBA00023049"/>
    </source>
</evidence>
<dbReference type="HOGENOM" id="CLU_041257_0_0_1"/>
<dbReference type="GO" id="GO:0004222">
    <property type="term" value="F:metalloendopeptidase activity"/>
    <property type="evidence" value="ECO:0007669"/>
    <property type="project" value="InterPro"/>
</dbReference>
<dbReference type="GO" id="GO:0006508">
    <property type="term" value="P:proteolysis"/>
    <property type="evidence" value="ECO:0007669"/>
    <property type="project" value="UniProtKB-KW"/>
</dbReference>
<evidence type="ECO:0000256" key="8">
    <source>
        <dbReference type="SAM" id="SignalP"/>
    </source>
</evidence>
<dbReference type="OrthoDB" id="412874at2759"/>